<evidence type="ECO:0000256" key="6">
    <source>
        <dbReference type="ARBA" id="ARBA00022833"/>
    </source>
</evidence>
<dbReference type="HAMAP" id="MF_01152">
    <property type="entry name" value="DnaJ"/>
    <property type="match status" value="1"/>
</dbReference>
<gene>
    <name evidence="10" type="ORF">METZ01_LOCUS26173</name>
</gene>
<keyword evidence="2" id="KW-0235">DNA replication</keyword>
<dbReference type="InterPro" id="IPR002939">
    <property type="entry name" value="DnaJ_C"/>
</dbReference>
<dbReference type="CDD" id="cd06257">
    <property type="entry name" value="DnaJ"/>
    <property type="match status" value="1"/>
</dbReference>
<evidence type="ECO:0000259" key="9">
    <source>
        <dbReference type="PROSITE" id="PS50076"/>
    </source>
</evidence>
<dbReference type="InterPro" id="IPR012724">
    <property type="entry name" value="DnaJ"/>
</dbReference>
<evidence type="ECO:0000313" key="10">
    <source>
        <dbReference type="EMBL" id="SUZ73319.1"/>
    </source>
</evidence>
<dbReference type="GO" id="GO:0008270">
    <property type="term" value="F:zinc ion binding"/>
    <property type="evidence" value="ECO:0007669"/>
    <property type="project" value="UniProtKB-KW"/>
</dbReference>
<dbReference type="Gene3D" id="2.60.260.20">
    <property type="entry name" value="Urease metallochaperone UreE, N-terminal domain"/>
    <property type="match status" value="2"/>
</dbReference>
<dbReference type="GO" id="GO:0009408">
    <property type="term" value="P:response to heat"/>
    <property type="evidence" value="ECO:0007669"/>
    <property type="project" value="InterPro"/>
</dbReference>
<dbReference type="InterPro" id="IPR036869">
    <property type="entry name" value="J_dom_sf"/>
</dbReference>
<keyword evidence="8" id="KW-0143">Chaperone</keyword>
<dbReference type="GO" id="GO:0006260">
    <property type="term" value="P:DNA replication"/>
    <property type="evidence" value="ECO:0007669"/>
    <property type="project" value="UniProtKB-KW"/>
</dbReference>
<dbReference type="Pfam" id="PF01556">
    <property type="entry name" value="DnaJ_C"/>
    <property type="match status" value="1"/>
</dbReference>
<evidence type="ECO:0000256" key="3">
    <source>
        <dbReference type="ARBA" id="ARBA00022723"/>
    </source>
</evidence>
<keyword evidence="1" id="KW-0963">Cytoplasm</keyword>
<name>A0A381Q4S2_9ZZZZ</name>
<evidence type="ECO:0000256" key="5">
    <source>
        <dbReference type="ARBA" id="ARBA00022771"/>
    </source>
</evidence>
<dbReference type="InterPro" id="IPR008971">
    <property type="entry name" value="HSP40/DnaJ_pept-bd"/>
</dbReference>
<dbReference type="GO" id="GO:0005737">
    <property type="term" value="C:cytoplasm"/>
    <property type="evidence" value="ECO:0007669"/>
    <property type="project" value="TreeGrafter"/>
</dbReference>
<dbReference type="Gene3D" id="1.10.287.110">
    <property type="entry name" value="DnaJ domain"/>
    <property type="match status" value="1"/>
</dbReference>
<dbReference type="SMART" id="SM00271">
    <property type="entry name" value="DnaJ"/>
    <property type="match status" value="1"/>
</dbReference>
<dbReference type="PROSITE" id="PS00636">
    <property type="entry name" value="DNAJ_1"/>
    <property type="match status" value="1"/>
</dbReference>
<sequence>MYEILGVANNATRDEIKKSYRKLALKYHPDRNPDDQEAEKNFKEAAEAYSVLSDDRKKAQYDQFGHAGVGLGDTGGPGGFGGGIHMSMDDIFSQFGDIFGGSPFESFFGGGQSRGRTRGRGQDIRIKLKINYEEIASGIEKKIKIKHSVVAPGAEFITCPTCHGQGQVTQVSNTILGQMRSSTVCPHCEGSGKRIGNRPLGAGPDGMIKKDETIKIKVPAGVEEGNYMTVNGQGNEDINGSPGDLIVIFSEEEHPYFVRDGEHVILELRISYPTAVLGGRVDVPTVGGKAELKIPAGIQSGQVLRMRGKGFPMLRSKSRGDQLVKIQINTPSKLNRTGKKLVEGLDKELPPIQNPFNKIDL</sequence>
<protein>
    <recommendedName>
        <fullName evidence="9">J domain-containing protein</fullName>
    </recommendedName>
</protein>
<dbReference type="Pfam" id="PF00226">
    <property type="entry name" value="DnaJ"/>
    <property type="match status" value="1"/>
</dbReference>
<evidence type="ECO:0000256" key="7">
    <source>
        <dbReference type="ARBA" id="ARBA00023016"/>
    </source>
</evidence>
<dbReference type="SUPFAM" id="SSF57938">
    <property type="entry name" value="DnaJ/Hsp40 cysteine-rich domain"/>
    <property type="match status" value="1"/>
</dbReference>
<dbReference type="EMBL" id="UINC01001175">
    <property type="protein sequence ID" value="SUZ73319.1"/>
    <property type="molecule type" value="Genomic_DNA"/>
</dbReference>
<dbReference type="InterPro" id="IPR001305">
    <property type="entry name" value="HSP_DnaJ_Cys-rich_dom"/>
</dbReference>
<feature type="domain" description="J" evidence="9">
    <location>
        <begin position="1"/>
        <end position="65"/>
    </location>
</feature>
<dbReference type="Pfam" id="PF00684">
    <property type="entry name" value="DnaJ_CXXCXGXG"/>
    <property type="match status" value="1"/>
</dbReference>
<keyword evidence="7" id="KW-0346">Stress response</keyword>
<accession>A0A381Q4S2</accession>
<dbReference type="SUPFAM" id="SSF46565">
    <property type="entry name" value="Chaperone J-domain"/>
    <property type="match status" value="1"/>
</dbReference>
<dbReference type="AlphaFoldDB" id="A0A381Q4S2"/>
<dbReference type="PANTHER" id="PTHR43096:SF48">
    <property type="entry name" value="CHAPERONE PROTEIN DNAJ"/>
    <property type="match status" value="1"/>
</dbReference>
<evidence type="ECO:0000256" key="2">
    <source>
        <dbReference type="ARBA" id="ARBA00022705"/>
    </source>
</evidence>
<dbReference type="CDD" id="cd10747">
    <property type="entry name" value="DnaJ_C"/>
    <property type="match status" value="1"/>
</dbReference>
<dbReference type="SUPFAM" id="SSF49493">
    <property type="entry name" value="HSP40/DnaJ peptide-binding domain"/>
    <property type="match status" value="2"/>
</dbReference>
<dbReference type="PANTHER" id="PTHR43096">
    <property type="entry name" value="DNAJ HOMOLOG 1, MITOCHONDRIAL-RELATED"/>
    <property type="match status" value="1"/>
</dbReference>
<dbReference type="PROSITE" id="PS50076">
    <property type="entry name" value="DNAJ_2"/>
    <property type="match status" value="1"/>
</dbReference>
<dbReference type="InterPro" id="IPR001623">
    <property type="entry name" value="DnaJ_domain"/>
</dbReference>
<dbReference type="Gene3D" id="2.10.230.10">
    <property type="entry name" value="Heat shock protein DnaJ, cysteine-rich domain"/>
    <property type="match status" value="1"/>
</dbReference>
<reference evidence="10" key="1">
    <citation type="submission" date="2018-05" db="EMBL/GenBank/DDBJ databases">
        <authorList>
            <person name="Lanie J.A."/>
            <person name="Ng W.-L."/>
            <person name="Kazmierczak K.M."/>
            <person name="Andrzejewski T.M."/>
            <person name="Davidsen T.M."/>
            <person name="Wayne K.J."/>
            <person name="Tettelin H."/>
            <person name="Glass J.I."/>
            <person name="Rusch D."/>
            <person name="Podicherti R."/>
            <person name="Tsui H.-C.T."/>
            <person name="Winkler M.E."/>
        </authorList>
    </citation>
    <scope>NUCLEOTIDE SEQUENCE</scope>
</reference>
<evidence type="ECO:0000256" key="1">
    <source>
        <dbReference type="ARBA" id="ARBA00022490"/>
    </source>
</evidence>
<dbReference type="GO" id="GO:0042026">
    <property type="term" value="P:protein refolding"/>
    <property type="evidence" value="ECO:0007669"/>
    <property type="project" value="TreeGrafter"/>
</dbReference>
<keyword evidence="4" id="KW-0677">Repeat</keyword>
<keyword evidence="3" id="KW-0479">Metal-binding</keyword>
<evidence type="ECO:0000256" key="4">
    <source>
        <dbReference type="ARBA" id="ARBA00022737"/>
    </source>
</evidence>
<keyword evidence="5" id="KW-0863">Zinc-finger</keyword>
<dbReference type="PRINTS" id="PR00625">
    <property type="entry name" value="JDOMAIN"/>
</dbReference>
<evidence type="ECO:0000256" key="8">
    <source>
        <dbReference type="ARBA" id="ARBA00023186"/>
    </source>
</evidence>
<dbReference type="CDD" id="cd10719">
    <property type="entry name" value="DnaJ_zf"/>
    <property type="match status" value="1"/>
</dbReference>
<keyword evidence="6" id="KW-0862">Zinc</keyword>
<dbReference type="InterPro" id="IPR018253">
    <property type="entry name" value="DnaJ_domain_CS"/>
</dbReference>
<organism evidence="10">
    <name type="scientific">marine metagenome</name>
    <dbReference type="NCBI Taxonomy" id="408172"/>
    <lineage>
        <taxon>unclassified sequences</taxon>
        <taxon>metagenomes</taxon>
        <taxon>ecological metagenomes</taxon>
    </lineage>
</organism>
<dbReference type="GO" id="GO:0051082">
    <property type="term" value="F:unfolded protein binding"/>
    <property type="evidence" value="ECO:0007669"/>
    <property type="project" value="InterPro"/>
</dbReference>
<dbReference type="GO" id="GO:0005524">
    <property type="term" value="F:ATP binding"/>
    <property type="evidence" value="ECO:0007669"/>
    <property type="project" value="InterPro"/>
</dbReference>
<dbReference type="FunFam" id="1.10.287.110:FF:000034">
    <property type="entry name" value="Chaperone protein DnaJ"/>
    <property type="match status" value="1"/>
</dbReference>
<proteinExistence type="inferred from homology"/>
<dbReference type="GO" id="GO:0031072">
    <property type="term" value="F:heat shock protein binding"/>
    <property type="evidence" value="ECO:0007669"/>
    <property type="project" value="InterPro"/>
</dbReference>
<dbReference type="FunFam" id="2.60.260.20:FF:000005">
    <property type="entry name" value="Chaperone protein dnaJ 1, mitochondrial"/>
    <property type="match status" value="1"/>
</dbReference>
<dbReference type="InterPro" id="IPR036410">
    <property type="entry name" value="HSP_DnaJ_Cys-rich_dom_sf"/>
</dbReference>